<protein>
    <submittedName>
        <fullName evidence="1">Uncharacterized protein</fullName>
    </submittedName>
</protein>
<keyword evidence="2" id="KW-1185">Reference proteome</keyword>
<evidence type="ECO:0000313" key="1">
    <source>
        <dbReference type="EMBL" id="KAK6002563.1"/>
    </source>
</evidence>
<sequence length="467" mass="52223">MSSALPKLLDDVDITGSVLSDEYWATGYAFCTYPAEAEEQTARFQFQGEHKHTELKGAQNSVEDTDGSVCRTTMGKRKAIETGDPKPRKTKKTNATVLETLELAALPKQIPPLASPTSRVDDQTLDQLSKHNINNETILPPPTEVDSSNKTCQSAASSVRLSPSGEGDNWLGLWADIVSTLPVNKRTEDNPRWVALLTKVLTHTFGYGGVNNVLQMAEQVYKNLDVLELDAITALDAAKDSPFRSAAISLKNVWARSRGDALMTVEAMVYYKELAEDFRRLEMDTYCPGTTIGQDWIEYSQGRTGSVQVRQNFVLQRLLEYISPSAVDKDKKKKDTAKLQKERLMARNIDLMVRLFGHGVLPLMGGSIWRETFPQYAAATAEPLLRDLLARCPILRQICDRADKNFYQYVRIRGKIVDLPEKCLRGCGISIDLRKEHTLAYLLTAPEELEASVDSMEEGNDRGEREQ</sequence>
<gene>
    <name evidence="1" type="ORF">QM012_001313</name>
</gene>
<comment type="caution">
    <text evidence="1">The sequence shown here is derived from an EMBL/GenBank/DDBJ whole genome shotgun (WGS) entry which is preliminary data.</text>
</comment>
<dbReference type="EMBL" id="JASGXD010000011">
    <property type="protein sequence ID" value="KAK6002563.1"/>
    <property type="molecule type" value="Genomic_DNA"/>
</dbReference>
<dbReference type="Proteomes" id="UP001341245">
    <property type="component" value="Unassembled WGS sequence"/>
</dbReference>
<organism evidence="1 2">
    <name type="scientific">Aureobasidium pullulans</name>
    <name type="common">Black yeast</name>
    <name type="synonym">Pullularia pullulans</name>
    <dbReference type="NCBI Taxonomy" id="5580"/>
    <lineage>
        <taxon>Eukaryota</taxon>
        <taxon>Fungi</taxon>
        <taxon>Dikarya</taxon>
        <taxon>Ascomycota</taxon>
        <taxon>Pezizomycotina</taxon>
        <taxon>Dothideomycetes</taxon>
        <taxon>Dothideomycetidae</taxon>
        <taxon>Dothideales</taxon>
        <taxon>Saccotheciaceae</taxon>
        <taxon>Aureobasidium</taxon>
    </lineage>
</organism>
<evidence type="ECO:0000313" key="2">
    <source>
        <dbReference type="Proteomes" id="UP001341245"/>
    </source>
</evidence>
<reference evidence="1 2" key="1">
    <citation type="submission" date="2023-11" db="EMBL/GenBank/DDBJ databases">
        <title>Draft genome sequence and annotation of the polyextremotolerant black yeast-like fungus Aureobasidium pullulans NRRL 62042.</title>
        <authorList>
            <person name="Dielentheis-Frenken M.R.E."/>
            <person name="Wibberg D."/>
            <person name="Blank L.M."/>
            <person name="Tiso T."/>
        </authorList>
    </citation>
    <scope>NUCLEOTIDE SEQUENCE [LARGE SCALE GENOMIC DNA]</scope>
    <source>
        <strain evidence="1 2">NRRL 62042</strain>
    </source>
</reference>
<name>A0ABR0TDP9_AURPU</name>
<proteinExistence type="predicted"/>
<accession>A0ABR0TDP9</accession>